<feature type="transmembrane region" description="Helical" evidence="1">
    <location>
        <begin position="635"/>
        <end position="655"/>
    </location>
</feature>
<name>A0A0S6W0F6_9BACT</name>
<feature type="transmembrane region" description="Helical" evidence="1">
    <location>
        <begin position="594"/>
        <end position="614"/>
    </location>
</feature>
<dbReference type="Proteomes" id="UP000030700">
    <property type="component" value="Unassembled WGS sequence"/>
</dbReference>
<feature type="transmembrane region" description="Helical" evidence="1">
    <location>
        <begin position="94"/>
        <end position="115"/>
    </location>
</feature>
<evidence type="ECO:0008006" key="4">
    <source>
        <dbReference type="Google" id="ProtNLM"/>
    </source>
</evidence>
<keyword evidence="1" id="KW-0472">Membrane</keyword>
<dbReference type="STRING" id="1499966.U14_04371"/>
<evidence type="ECO:0000313" key="3">
    <source>
        <dbReference type="Proteomes" id="UP000030700"/>
    </source>
</evidence>
<feature type="transmembrane region" description="Helical" evidence="1">
    <location>
        <begin position="456"/>
        <end position="474"/>
    </location>
</feature>
<dbReference type="HOGENOM" id="CLU_009345_0_0_0"/>
<keyword evidence="3" id="KW-1185">Reference proteome</keyword>
<feature type="transmembrane region" description="Helical" evidence="1">
    <location>
        <begin position="53"/>
        <end position="74"/>
    </location>
</feature>
<sequence>MKNNNLTAILSILAAGISLGVFFFTRRIPALRTFREQAQETAVLQSVPSLARFGLFLFVAILLLMAFWVGYSAILSTRMRRGFIETAQQDALTYLPFSLLLATLLRFHSLLTYYFEGLLFLADTAAPLLLLLALFGVCHLKISISQCNSFHCPPRKFTESLAMPRTSSWKIAIGLFLTSLLIYAAVGFRLKTTNGPGGDEPHYLLITHSIVLDHDLKIGNNYKQRDYQIYYQGELDSHVSIARDRTRYSIHPIGMPLLLVPAYALKRGYAAPILSMNIMAACLSVLLFYIADALTGRRGLAFLLWGLLSFTPPLLFYSSQLYPETPSALFLAAAFYLMYSQQRRQTWRAVVIGLLLAYLPWLQQRMILPAILLWAYHLYRVRVFSEHRVQWWRETGISTLCLAASGAFMAGYYYALFGNPLPNAPYASVGIAQVFSLRIFLREGLLGLLFDQETGLLIFAPFMMFAGAGLLIALRKRASLGLLTLAVILSIYIPCAGFTLNWRGAWSPPARYMVTMIPIFLIPLSVSLRHLSRTTYRYLFALFAFLSFGWSYYFLREPSSLLMWNRGVNPLFHQLSNIIDVTRYFPSFTATGEGSFALTAVWLGGIAMITLDLFRRSCAPRRELPRSPVSIGEQLACLAAIYVSIIAIFGVWTFLRVRLEYPIAIAGGQNRAVRQFLACQDSQAVFRSQIVSPDAIPPSDLRFVYVSRDKVGRKGKTPPGFLVSGPNEPFSKGEYRAYFYIRLESSFPAEIIAKLDAVADSGSRVFAEQTLTPSDFSGCGEECFFVLPFTLPEDVSNLETRVYFYGSTDITVTRILVEPERNQEGCRSFP</sequence>
<feature type="transmembrane region" description="Helical" evidence="1">
    <location>
        <begin position="6"/>
        <end position="25"/>
    </location>
</feature>
<feature type="transmembrane region" description="Helical" evidence="1">
    <location>
        <begin position="396"/>
        <end position="417"/>
    </location>
</feature>
<evidence type="ECO:0000256" key="1">
    <source>
        <dbReference type="SAM" id="Phobius"/>
    </source>
</evidence>
<protein>
    <recommendedName>
        <fullName evidence="4">Glycosyltransferase RgtA/B/C/D-like domain-containing protein</fullName>
    </recommendedName>
</protein>
<reference evidence="2 3" key="1">
    <citation type="journal article" date="2015" name="PeerJ">
        <title>First genomic representation of candidate bacterial phylum KSB3 points to enhanced environmental sensing as a trigger of wastewater bulking.</title>
        <authorList>
            <person name="Sekiguchi Y."/>
            <person name="Ohashi A."/>
            <person name="Parks D.H."/>
            <person name="Yamauchi T."/>
            <person name="Tyson G.W."/>
            <person name="Hugenholtz P."/>
        </authorList>
    </citation>
    <scope>NUCLEOTIDE SEQUENCE [LARGE SCALE GENOMIC DNA]</scope>
</reference>
<feature type="transmembrane region" description="Helical" evidence="1">
    <location>
        <begin position="271"/>
        <end position="291"/>
    </location>
</feature>
<keyword evidence="1" id="KW-1133">Transmembrane helix</keyword>
<evidence type="ECO:0000313" key="2">
    <source>
        <dbReference type="EMBL" id="GAK53111.1"/>
    </source>
</evidence>
<organism evidence="2 3">
    <name type="scientific">Candidatus Moduliflexus flocculans</name>
    <dbReference type="NCBI Taxonomy" id="1499966"/>
    <lineage>
        <taxon>Bacteria</taxon>
        <taxon>Candidatus Moduliflexota</taxon>
        <taxon>Candidatus Moduliflexia</taxon>
        <taxon>Candidatus Moduliflexales</taxon>
        <taxon>Candidatus Moduliflexaceae</taxon>
    </lineage>
</organism>
<accession>A0A0S6W0F6</accession>
<feature type="transmembrane region" description="Helical" evidence="1">
    <location>
        <begin position="298"/>
        <end position="315"/>
    </location>
</feature>
<feature type="transmembrane region" description="Helical" evidence="1">
    <location>
        <begin position="127"/>
        <end position="146"/>
    </location>
</feature>
<feature type="transmembrane region" description="Helical" evidence="1">
    <location>
        <begin position="538"/>
        <end position="555"/>
    </location>
</feature>
<feature type="transmembrane region" description="Helical" evidence="1">
    <location>
        <begin position="512"/>
        <end position="531"/>
    </location>
</feature>
<feature type="transmembrane region" description="Helical" evidence="1">
    <location>
        <begin position="166"/>
        <end position="186"/>
    </location>
</feature>
<dbReference type="AlphaFoldDB" id="A0A0S6W0F6"/>
<feature type="transmembrane region" description="Helical" evidence="1">
    <location>
        <begin position="351"/>
        <end position="376"/>
    </location>
</feature>
<dbReference type="EMBL" id="DF820459">
    <property type="protein sequence ID" value="GAK53111.1"/>
    <property type="molecule type" value="Genomic_DNA"/>
</dbReference>
<proteinExistence type="predicted"/>
<keyword evidence="1" id="KW-0812">Transmembrane</keyword>
<feature type="transmembrane region" description="Helical" evidence="1">
    <location>
        <begin position="481"/>
        <end position="500"/>
    </location>
</feature>
<gene>
    <name evidence="2" type="ORF">U14_04371</name>
</gene>